<dbReference type="AlphaFoldDB" id="D1AGT7"/>
<accession>D1AGT7</accession>
<dbReference type="Pfam" id="PF00344">
    <property type="entry name" value="SecY"/>
    <property type="match status" value="1"/>
</dbReference>
<evidence type="ECO:0000256" key="9">
    <source>
        <dbReference type="ARBA" id="ARBA00039733"/>
    </source>
</evidence>
<evidence type="ECO:0000256" key="5">
    <source>
        <dbReference type="ARBA" id="ARBA00022927"/>
    </source>
</evidence>
<dbReference type="PANTHER" id="PTHR10906">
    <property type="entry name" value="SECY/SEC61-ALPHA FAMILY MEMBER"/>
    <property type="match status" value="1"/>
</dbReference>
<dbReference type="KEGG" id="str:Sterm_3975"/>
<dbReference type="InterPro" id="IPR023201">
    <property type="entry name" value="SecY_dom_sf"/>
</dbReference>
<keyword evidence="5 10" id="KW-0653">Protein transport</keyword>
<dbReference type="PRINTS" id="PR00303">
    <property type="entry name" value="SECYTRNLCASE"/>
</dbReference>
<evidence type="ECO:0000313" key="13">
    <source>
        <dbReference type="Proteomes" id="UP000000845"/>
    </source>
</evidence>
<gene>
    <name evidence="10" type="primary">secY</name>
    <name evidence="12" type="ordered locus">Sterm_3975</name>
</gene>
<keyword evidence="7 10" id="KW-0811">Translocation</keyword>
<feature type="transmembrane region" description="Helical" evidence="10">
    <location>
        <begin position="118"/>
        <end position="138"/>
    </location>
</feature>
<feature type="transmembrane region" description="Helical" evidence="10">
    <location>
        <begin position="270"/>
        <end position="290"/>
    </location>
</feature>
<evidence type="ECO:0000256" key="3">
    <source>
        <dbReference type="ARBA" id="ARBA00022448"/>
    </source>
</evidence>
<feature type="transmembrane region" description="Helical" evidence="10">
    <location>
        <begin position="76"/>
        <end position="98"/>
    </location>
</feature>
<proteinExistence type="inferred from homology"/>
<dbReference type="FunFam" id="1.10.3370.10:FF:000001">
    <property type="entry name" value="Preprotein translocase subunit SecY"/>
    <property type="match status" value="1"/>
</dbReference>
<reference evidence="13" key="1">
    <citation type="submission" date="2009-09" db="EMBL/GenBank/DDBJ databases">
        <title>The complete chromosome of Sebaldella termitidis ATCC 33386.</title>
        <authorList>
            <consortium name="US DOE Joint Genome Institute (JGI-PGF)"/>
            <person name="Lucas S."/>
            <person name="Copeland A."/>
            <person name="Lapidus A."/>
            <person name="Glavina del Rio T."/>
            <person name="Dalin E."/>
            <person name="Tice H."/>
            <person name="Bruce D."/>
            <person name="Goodwin L."/>
            <person name="Pitluck S."/>
            <person name="Kyrpides N."/>
            <person name="Mavromatis K."/>
            <person name="Ivanova N."/>
            <person name="Mikhailova N."/>
            <person name="Sims D."/>
            <person name="Meincke L."/>
            <person name="Brettin T."/>
            <person name="Detter J.C."/>
            <person name="Han C."/>
            <person name="Larimer F."/>
            <person name="Land M."/>
            <person name="Hauser L."/>
            <person name="Markowitz V."/>
            <person name="Cheng J.F."/>
            <person name="Hugenholtz P."/>
            <person name="Woyke T."/>
            <person name="Wu D."/>
            <person name="Eisen J.A."/>
        </authorList>
    </citation>
    <scope>NUCLEOTIDE SEQUENCE [LARGE SCALE GENOMIC DNA]</scope>
    <source>
        <strain evidence="13">ATCC 33386 / NCTC 11300</strain>
    </source>
</reference>
<keyword evidence="4 10" id="KW-0812">Transmembrane</keyword>
<comment type="subcellular location">
    <subcellularLocation>
        <location evidence="10">Cell inner membrane</location>
        <topology evidence="10">Multi-pass membrane protein</topology>
    </subcellularLocation>
    <subcellularLocation>
        <location evidence="1">Membrane</location>
        <topology evidence="1">Multi-pass membrane protein</topology>
    </subcellularLocation>
</comment>
<sequence>MTLVEEVVHKVKSIIEIPELRKRVVFTLIMFLVARVGVHIQVPGIDVSRLSSAMQGNSLAGFINTFSGGGFQNASMFALGIIPYINSSIIFQLLGVVVPKLEEMQKEGGKEKEKVTQWTRYLTIGVAIAQSFGLTILLQQQQLVYEPGPMFTLVTVTLMTGGTAFLMWVAERISLKGIGNGTSMLIFLSIVSRLPAEMYQIGKNLSTSGGMGLVLMLITIVLFVILIAVIVLIQLAERRIPIQYVGKGRTGRSSVGQKTFLPLKINMSGVMPIIFASVLMAVPSVLISLVKDPSLNAKLKNLFSQTGVGYLVLYAVLVVLFAFFYTSIVFDPEKVADNLKQGGATVPGKRPGSETVDYLEGVATRITFGSAVFLAVLGVLPNIFFGYFLKMPVLMSGTSLLILVGVAVDLLQQIDSHLAVKSYKGFISK</sequence>
<feature type="transmembrane region" description="Helical" evidence="10">
    <location>
        <begin position="24"/>
        <end position="42"/>
    </location>
</feature>
<feature type="transmembrane region" description="Helical" evidence="10">
    <location>
        <begin position="310"/>
        <end position="330"/>
    </location>
</feature>
<dbReference type="PIRSF" id="PIRSF004557">
    <property type="entry name" value="SecY"/>
    <property type="match status" value="1"/>
</dbReference>
<protein>
    <recommendedName>
        <fullName evidence="9 10">Protein translocase subunit SecY</fullName>
    </recommendedName>
</protein>
<feature type="transmembrane region" description="Helical" evidence="10">
    <location>
        <begin position="393"/>
        <end position="411"/>
    </location>
</feature>
<dbReference type="HOGENOM" id="CLU_030313_0_0_0"/>
<dbReference type="Gene3D" id="1.10.3370.10">
    <property type="entry name" value="SecY subunit domain"/>
    <property type="match status" value="1"/>
</dbReference>
<evidence type="ECO:0000256" key="6">
    <source>
        <dbReference type="ARBA" id="ARBA00022989"/>
    </source>
</evidence>
<reference evidence="12 13" key="2">
    <citation type="journal article" date="2010" name="Stand. Genomic Sci.">
        <title>Complete genome sequence of Sebaldella termitidis type strain (NCTC 11300).</title>
        <authorList>
            <person name="Harmon-Smith M."/>
            <person name="Celia L."/>
            <person name="Chertkov O."/>
            <person name="Lapidus A."/>
            <person name="Copeland A."/>
            <person name="Glavina Del Rio T."/>
            <person name="Nolan M."/>
            <person name="Lucas S."/>
            <person name="Tice H."/>
            <person name="Cheng J.F."/>
            <person name="Han C."/>
            <person name="Detter J.C."/>
            <person name="Bruce D."/>
            <person name="Goodwin L."/>
            <person name="Pitluck S."/>
            <person name="Pati A."/>
            <person name="Liolios K."/>
            <person name="Ivanova N."/>
            <person name="Mavromatis K."/>
            <person name="Mikhailova N."/>
            <person name="Chen A."/>
            <person name="Palaniappan K."/>
            <person name="Land M."/>
            <person name="Hauser L."/>
            <person name="Chang Y.J."/>
            <person name="Jeffries C.D."/>
            <person name="Brettin T."/>
            <person name="Goker M."/>
            <person name="Beck B."/>
            <person name="Bristow J."/>
            <person name="Eisen J.A."/>
            <person name="Markowitz V."/>
            <person name="Hugenholtz P."/>
            <person name="Kyrpides N.C."/>
            <person name="Klenk H.P."/>
            <person name="Chen F."/>
        </authorList>
    </citation>
    <scope>NUCLEOTIDE SEQUENCE [LARGE SCALE GENOMIC DNA]</scope>
    <source>
        <strain evidence="13">ATCC 33386 / NCTC 11300</strain>
    </source>
</reference>
<dbReference type="EMBL" id="CP001739">
    <property type="protein sequence ID" value="ACZ10807.1"/>
    <property type="molecule type" value="Genomic_DNA"/>
</dbReference>
<dbReference type="HAMAP" id="MF_01465">
    <property type="entry name" value="SecY"/>
    <property type="match status" value="1"/>
</dbReference>
<keyword evidence="10" id="KW-1003">Cell membrane</keyword>
<feature type="transmembrane region" description="Helical" evidence="10">
    <location>
        <begin position="366"/>
        <end position="387"/>
    </location>
</feature>
<dbReference type="SUPFAM" id="SSF103491">
    <property type="entry name" value="Preprotein translocase SecY subunit"/>
    <property type="match status" value="1"/>
</dbReference>
<keyword evidence="6 10" id="KW-1133">Transmembrane helix</keyword>
<dbReference type="PROSITE" id="PS00755">
    <property type="entry name" value="SECY_1"/>
    <property type="match status" value="1"/>
</dbReference>
<comment type="function">
    <text evidence="10">The central subunit of the protein translocation channel SecYEG. Consists of two halves formed by TMs 1-5 and 6-10. These two domains form a lateral gate at the front which open onto the bilayer between TMs 2 and 7, and are clamped together by SecE at the back. The channel is closed by both a pore ring composed of hydrophobic SecY resides and a short helix (helix 2A) on the extracellular side of the membrane which forms a plug. The plug probably moves laterally to allow the channel to open. The ring and the pore may move independently.</text>
</comment>
<feature type="transmembrane region" description="Helical" evidence="10">
    <location>
        <begin position="150"/>
        <end position="170"/>
    </location>
</feature>
<feature type="transmembrane region" description="Helical" evidence="10">
    <location>
        <begin position="208"/>
        <end position="233"/>
    </location>
</feature>
<evidence type="ECO:0000256" key="11">
    <source>
        <dbReference type="RuleBase" id="RU004349"/>
    </source>
</evidence>
<dbReference type="InterPro" id="IPR030659">
    <property type="entry name" value="SecY_CS"/>
</dbReference>
<comment type="similarity">
    <text evidence="2 10 11">Belongs to the SecY/SEC61-alpha family.</text>
</comment>
<dbReference type="NCBIfam" id="TIGR00967">
    <property type="entry name" value="3a0501s007"/>
    <property type="match status" value="1"/>
</dbReference>
<evidence type="ECO:0000256" key="7">
    <source>
        <dbReference type="ARBA" id="ARBA00023010"/>
    </source>
</evidence>
<dbReference type="RefSeq" id="WP_012863382.1">
    <property type="nucleotide sequence ID" value="NC_013517.1"/>
</dbReference>
<feature type="transmembrane region" description="Helical" evidence="10">
    <location>
        <begin position="177"/>
        <end position="196"/>
    </location>
</feature>
<dbReference type="InterPro" id="IPR026593">
    <property type="entry name" value="SecY"/>
</dbReference>
<dbReference type="Proteomes" id="UP000000845">
    <property type="component" value="Chromosome"/>
</dbReference>
<dbReference type="GO" id="GO:0005886">
    <property type="term" value="C:plasma membrane"/>
    <property type="evidence" value="ECO:0007669"/>
    <property type="project" value="UniProtKB-SubCell"/>
</dbReference>
<dbReference type="GO" id="GO:0006605">
    <property type="term" value="P:protein targeting"/>
    <property type="evidence" value="ECO:0007669"/>
    <property type="project" value="UniProtKB-UniRule"/>
</dbReference>
<evidence type="ECO:0000256" key="1">
    <source>
        <dbReference type="ARBA" id="ARBA00004141"/>
    </source>
</evidence>
<dbReference type="GO" id="GO:0065002">
    <property type="term" value="P:intracellular protein transmembrane transport"/>
    <property type="evidence" value="ECO:0007669"/>
    <property type="project" value="UniProtKB-UniRule"/>
</dbReference>
<evidence type="ECO:0000256" key="8">
    <source>
        <dbReference type="ARBA" id="ARBA00023136"/>
    </source>
</evidence>
<dbReference type="GO" id="GO:0043952">
    <property type="term" value="P:protein transport by the Sec complex"/>
    <property type="evidence" value="ECO:0007669"/>
    <property type="project" value="UniProtKB-UniRule"/>
</dbReference>
<keyword evidence="3 10" id="KW-0813">Transport</keyword>
<keyword evidence="13" id="KW-1185">Reference proteome</keyword>
<keyword evidence="8 10" id="KW-0472">Membrane</keyword>
<evidence type="ECO:0000256" key="10">
    <source>
        <dbReference type="HAMAP-Rule" id="MF_01465"/>
    </source>
</evidence>
<name>D1AGT7_SEBTE</name>
<evidence type="ECO:0000256" key="2">
    <source>
        <dbReference type="ARBA" id="ARBA00005751"/>
    </source>
</evidence>
<organism evidence="12 13">
    <name type="scientific">Sebaldella termitidis (strain ATCC 33386 / NCTC 11300)</name>
    <dbReference type="NCBI Taxonomy" id="526218"/>
    <lineage>
        <taxon>Bacteria</taxon>
        <taxon>Fusobacteriati</taxon>
        <taxon>Fusobacteriota</taxon>
        <taxon>Fusobacteriia</taxon>
        <taxon>Fusobacteriales</taxon>
        <taxon>Leptotrichiaceae</taxon>
        <taxon>Sebaldella</taxon>
    </lineage>
</organism>
<dbReference type="STRING" id="526218.Sterm_3975"/>
<evidence type="ECO:0000256" key="4">
    <source>
        <dbReference type="ARBA" id="ARBA00022692"/>
    </source>
</evidence>
<keyword evidence="10" id="KW-0997">Cell inner membrane</keyword>
<dbReference type="InterPro" id="IPR002208">
    <property type="entry name" value="SecY/SEC61-alpha"/>
</dbReference>
<evidence type="ECO:0000313" key="12">
    <source>
        <dbReference type="EMBL" id="ACZ10807.1"/>
    </source>
</evidence>
<comment type="subunit">
    <text evidence="10">Component of the Sec protein translocase complex. Heterotrimer consisting of SecY, SecE and SecG subunits. The heterotrimers can form oligomers, although 1 heterotrimer is thought to be able to translocate proteins. Interacts with the ribosome. Interacts with SecDF, and other proteins may be involved. Interacts with SecA.</text>
</comment>
<dbReference type="eggNOG" id="COG0201">
    <property type="taxonomic scope" value="Bacteria"/>
</dbReference>